<dbReference type="KEGG" id="pox:MB84_20710"/>
<dbReference type="RefSeq" id="WP_046292505.1">
    <property type="nucleotide sequence ID" value="NZ_CP011253.3"/>
</dbReference>
<feature type="compositionally biased region" description="Basic and acidic residues" evidence="1">
    <location>
        <begin position="157"/>
        <end position="166"/>
    </location>
</feature>
<proteinExistence type="predicted"/>
<dbReference type="AlphaFoldDB" id="A0A0E3YD05"/>
<evidence type="ECO:0000313" key="2">
    <source>
        <dbReference type="EMBL" id="AKC71367.1"/>
    </source>
</evidence>
<feature type="region of interest" description="Disordered" evidence="1">
    <location>
        <begin position="142"/>
        <end position="166"/>
    </location>
</feature>
<evidence type="ECO:0000313" key="3">
    <source>
        <dbReference type="Proteomes" id="UP000035050"/>
    </source>
</evidence>
<dbReference type="EMBL" id="CP011253">
    <property type="protein sequence ID" value="AKC71367.1"/>
    <property type="molecule type" value="Genomic_DNA"/>
</dbReference>
<dbReference type="PATRIC" id="fig|573737.6.peg.5130"/>
<evidence type="ECO:0000256" key="1">
    <source>
        <dbReference type="SAM" id="MobiDB-lite"/>
    </source>
</evidence>
<dbReference type="Proteomes" id="UP000035050">
    <property type="component" value="Chromosome"/>
</dbReference>
<name>A0A0E3YD05_9BURK</name>
<keyword evidence="3" id="KW-1185">Reference proteome</keyword>
<protein>
    <submittedName>
        <fullName evidence="2">Uncharacterized protein</fullName>
    </submittedName>
</protein>
<gene>
    <name evidence="2" type="ORF">MB84_20710</name>
</gene>
<reference evidence="2" key="1">
    <citation type="submission" date="2016-06" db="EMBL/GenBank/DDBJ databases">
        <title>Pandoraea oxalativorans DSM 23570 Genome Sequencing.</title>
        <authorList>
            <person name="Ee R."/>
            <person name="Lim Y.-L."/>
            <person name="Yong D."/>
            <person name="Yin W.-F."/>
            <person name="Chan K.-G."/>
        </authorList>
    </citation>
    <scope>NUCLEOTIDE SEQUENCE</scope>
    <source>
        <strain evidence="2">DSM 23570</strain>
    </source>
</reference>
<dbReference type="HOGENOM" id="CLU_985789_0_0_4"/>
<organism evidence="2 3">
    <name type="scientific">Pandoraea oxalativorans</name>
    <dbReference type="NCBI Taxonomy" id="573737"/>
    <lineage>
        <taxon>Bacteria</taxon>
        <taxon>Pseudomonadati</taxon>
        <taxon>Pseudomonadota</taxon>
        <taxon>Betaproteobacteria</taxon>
        <taxon>Burkholderiales</taxon>
        <taxon>Burkholderiaceae</taxon>
        <taxon>Pandoraea</taxon>
    </lineage>
</organism>
<accession>A0A0E3YD05</accession>
<sequence length="258" mass="29663">MGKIVAEHETSSARIRAKLRNPYSWCFCELCGRTTEYATAIEARAVFKCLRKGAVKAIPLTDRIRQEALRQSHEIVARYEQALAGDLGPYEAGRMLLAYCDVRDMRGDWTVEAFRDQVERRTLITEWSKHGDLQAAVRLPKQADGTPKPSRLYCENHNPKRSDDSRRAYQRDRRFVVEFEHVQAEIWARDADKLPRWDLEAHAHIRQEAYAMLQAMKSPTRLIDKLIEQGITKQSDLARLLGVSRQAVSAALKERDGK</sequence>
<dbReference type="OrthoDB" id="9151188at2"/>